<reference evidence="6" key="1">
    <citation type="submission" date="2010-07" db="EMBL/GenBank/DDBJ databases">
        <title>The genome sequence of Gaeumannomyces graminis var. tritici strain R3-111a-1.</title>
        <authorList>
            <consortium name="The Broad Institute Genome Sequencing Platform"/>
            <person name="Ma L.-J."/>
            <person name="Dead R."/>
            <person name="Young S."/>
            <person name="Zeng Q."/>
            <person name="Koehrsen M."/>
            <person name="Alvarado L."/>
            <person name="Berlin A."/>
            <person name="Chapman S.B."/>
            <person name="Chen Z."/>
            <person name="Freedman E."/>
            <person name="Gellesch M."/>
            <person name="Goldberg J."/>
            <person name="Griggs A."/>
            <person name="Gujja S."/>
            <person name="Heilman E.R."/>
            <person name="Heiman D."/>
            <person name="Hepburn T."/>
            <person name="Howarth C."/>
            <person name="Jen D."/>
            <person name="Larson L."/>
            <person name="Mehta T."/>
            <person name="Neiman D."/>
            <person name="Pearson M."/>
            <person name="Roberts A."/>
            <person name="Saif S."/>
            <person name="Shea T."/>
            <person name="Shenoy N."/>
            <person name="Sisk P."/>
            <person name="Stolte C."/>
            <person name="Sykes S."/>
            <person name="Walk T."/>
            <person name="White J."/>
            <person name="Yandava C."/>
            <person name="Haas B."/>
            <person name="Nusbaum C."/>
            <person name="Birren B."/>
        </authorList>
    </citation>
    <scope>NUCLEOTIDE SEQUENCE [LARGE SCALE GENOMIC DNA]</scope>
    <source>
        <strain evidence="6">R3-111a-1</strain>
    </source>
</reference>
<dbReference type="Gene3D" id="4.10.240.10">
    <property type="entry name" value="Zn(2)-C6 fungal-type DNA-binding domain"/>
    <property type="match status" value="1"/>
</dbReference>
<dbReference type="RefSeq" id="XP_009227227.1">
    <property type="nucleotide sequence ID" value="XM_009228963.1"/>
</dbReference>
<feature type="domain" description="Zn(2)-C6 fungal-type" evidence="3">
    <location>
        <begin position="301"/>
        <end position="332"/>
    </location>
</feature>
<reference evidence="4" key="2">
    <citation type="submission" date="2010-07" db="EMBL/GenBank/DDBJ databases">
        <authorList>
            <consortium name="The Broad Institute Genome Sequencing Platform"/>
            <consortium name="Broad Institute Genome Sequencing Center for Infectious Disease"/>
            <person name="Ma L.-J."/>
            <person name="Dead R."/>
            <person name="Young S."/>
            <person name="Zeng Q."/>
            <person name="Koehrsen M."/>
            <person name="Alvarado L."/>
            <person name="Berlin A."/>
            <person name="Chapman S.B."/>
            <person name="Chen Z."/>
            <person name="Freedman E."/>
            <person name="Gellesch M."/>
            <person name="Goldberg J."/>
            <person name="Griggs A."/>
            <person name="Gujja S."/>
            <person name="Heilman E.R."/>
            <person name="Heiman D."/>
            <person name="Hepburn T."/>
            <person name="Howarth C."/>
            <person name="Jen D."/>
            <person name="Larson L."/>
            <person name="Mehta T."/>
            <person name="Neiman D."/>
            <person name="Pearson M."/>
            <person name="Roberts A."/>
            <person name="Saif S."/>
            <person name="Shea T."/>
            <person name="Shenoy N."/>
            <person name="Sisk P."/>
            <person name="Stolte C."/>
            <person name="Sykes S."/>
            <person name="Walk T."/>
            <person name="White J."/>
            <person name="Yandava C."/>
            <person name="Haas B."/>
            <person name="Nusbaum C."/>
            <person name="Birren B."/>
        </authorList>
    </citation>
    <scope>NUCLEOTIDE SEQUENCE</scope>
    <source>
        <strain evidence="4">R3-111a-1</strain>
    </source>
</reference>
<sequence length="579" mass="62719">MTSQQTIDEWDARVNQMNASIDQWKAHIDPSLNSTGFDLPEFDFGFRSHHFNDGTTAPGPQDSHLWDNTTALDLEDLFGGDATAPGPSNPLLERQQTPALTFPTPPSISTATLSESQHEQPDSGLTIDEILLRELDQDLSLPSRIEQQAETLTRPGSPQQEQLDSVLTIDEILLRELDQDLSLPSRIEQQAKTLTLPGPPPPPATALPWPMKGQTDPFLFTPTEPLAEQQAQALTHARPQTYTLPSTPSLPATAFPAPPQSPAAASSSSSSKNNKRKANSAGPSPADAPKKKRRVLSANNTCAECRRKKIACKPAQDDSGRCAGCVKKGVACERKGLDGRTHKHNAATLADEVAAFKRAAMSIVYLIWLCRTGRLHPPMLSTVRGMLETWGPHVACSSAAGLAGEGGPDAVMACVEGAAADGSGTWPTFVQDAHGVAQDESGGVKLTDRRRGLEVFRTQARDFLLRLRAVLAACLGDLPEGLPQGALVAVGQVIWPYMHDRPTSELLARFAEDTQSCLDGPECAGHHNWVLFAKGVMEKARNLRFRENGEVKELAERECFAGFGRWADVERLAAEHTKL</sequence>
<feature type="region of interest" description="Disordered" evidence="2">
    <location>
        <begin position="192"/>
        <end position="220"/>
    </location>
</feature>
<reference evidence="4" key="3">
    <citation type="submission" date="2010-09" db="EMBL/GenBank/DDBJ databases">
        <title>Annotation of Gaeumannomyces graminis var. tritici R3-111a-1.</title>
        <authorList>
            <consortium name="The Broad Institute Genome Sequencing Platform"/>
            <person name="Ma L.-J."/>
            <person name="Dead R."/>
            <person name="Young S.K."/>
            <person name="Zeng Q."/>
            <person name="Gargeya S."/>
            <person name="Fitzgerald M."/>
            <person name="Haas B."/>
            <person name="Abouelleil A."/>
            <person name="Alvarado L."/>
            <person name="Arachchi H.M."/>
            <person name="Berlin A."/>
            <person name="Brown A."/>
            <person name="Chapman S.B."/>
            <person name="Chen Z."/>
            <person name="Dunbar C."/>
            <person name="Freedman E."/>
            <person name="Gearin G."/>
            <person name="Gellesch M."/>
            <person name="Goldberg J."/>
            <person name="Griggs A."/>
            <person name="Gujja S."/>
            <person name="Heiman D."/>
            <person name="Howarth C."/>
            <person name="Larson L."/>
            <person name="Lui A."/>
            <person name="MacDonald P.J.P."/>
            <person name="Mehta T."/>
            <person name="Montmayeur A."/>
            <person name="Murphy C."/>
            <person name="Neiman D."/>
            <person name="Pearson M."/>
            <person name="Priest M."/>
            <person name="Roberts A."/>
            <person name="Saif S."/>
            <person name="Shea T."/>
            <person name="Shenoy N."/>
            <person name="Sisk P."/>
            <person name="Stolte C."/>
            <person name="Sykes S."/>
            <person name="Yandava C."/>
            <person name="Wortman J."/>
            <person name="Nusbaum C."/>
            <person name="Birren B."/>
        </authorList>
    </citation>
    <scope>NUCLEOTIDE SEQUENCE</scope>
    <source>
        <strain evidence="4">R3-111a-1</strain>
    </source>
</reference>
<reference evidence="5" key="4">
    <citation type="journal article" date="2015" name="G3 (Bethesda)">
        <title>Genome sequences of three phytopathogenic species of the Magnaporthaceae family of fungi.</title>
        <authorList>
            <person name="Okagaki L.H."/>
            <person name="Nunes C.C."/>
            <person name="Sailsbery J."/>
            <person name="Clay B."/>
            <person name="Brown D."/>
            <person name="John T."/>
            <person name="Oh Y."/>
            <person name="Young N."/>
            <person name="Fitzgerald M."/>
            <person name="Haas B.J."/>
            <person name="Zeng Q."/>
            <person name="Young S."/>
            <person name="Adiconis X."/>
            <person name="Fan L."/>
            <person name="Levin J.Z."/>
            <person name="Mitchell T.K."/>
            <person name="Okubara P.A."/>
            <person name="Farman M.L."/>
            <person name="Kohn L.M."/>
            <person name="Birren B."/>
            <person name="Ma L.-J."/>
            <person name="Dean R.A."/>
        </authorList>
    </citation>
    <scope>NUCLEOTIDE SEQUENCE</scope>
    <source>
        <strain evidence="5">R3-111a-1</strain>
    </source>
</reference>
<dbReference type="InterPro" id="IPR036864">
    <property type="entry name" value="Zn2-C6_fun-type_DNA-bd_sf"/>
</dbReference>
<dbReference type="PROSITE" id="PS00463">
    <property type="entry name" value="ZN2_CY6_FUNGAL_1"/>
    <property type="match status" value="1"/>
</dbReference>
<dbReference type="HOGENOM" id="CLU_470936_0_0_1"/>
<organism evidence="4">
    <name type="scientific">Gaeumannomyces tritici (strain R3-111a-1)</name>
    <name type="common">Wheat and barley take-all root rot fungus</name>
    <name type="synonym">Gaeumannomyces graminis var. tritici</name>
    <dbReference type="NCBI Taxonomy" id="644352"/>
    <lineage>
        <taxon>Eukaryota</taxon>
        <taxon>Fungi</taxon>
        <taxon>Dikarya</taxon>
        <taxon>Ascomycota</taxon>
        <taxon>Pezizomycotina</taxon>
        <taxon>Sordariomycetes</taxon>
        <taxon>Sordariomycetidae</taxon>
        <taxon>Magnaporthales</taxon>
        <taxon>Magnaporthaceae</taxon>
        <taxon>Gaeumannomyces</taxon>
    </lineage>
</organism>
<evidence type="ECO:0000256" key="1">
    <source>
        <dbReference type="ARBA" id="ARBA00023242"/>
    </source>
</evidence>
<keyword evidence="1" id="KW-0539">Nucleus</keyword>
<dbReference type="CDD" id="cd00067">
    <property type="entry name" value="GAL4"/>
    <property type="match status" value="1"/>
</dbReference>
<dbReference type="EMBL" id="GL385400">
    <property type="protein sequence ID" value="EJT71830.1"/>
    <property type="molecule type" value="Genomic_DNA"/>
</dbReference>
<keyword evidence="6" id="KW-1185">Reference proteome</keyword>
<feature type="region of interest" description="Disordered" evidence="2">
    <location>
        <begin position="98"/>
        <end position="123"/>
    </location>
</feature>
<dbReference type="GO" id="GO:0008270">
    <property type="term" value="F:zinc ion binding"/>
    <property type="evidence" value="ECO:0007669"/>
    <property type="project" value="InterPro"/>
</dbReference>
<name>J3PC60_GAET3</name>
<feature type="compositionally biased region" description="Polar residues" evidence="2">
    <location>
        <begin position="241"/>
        <end position="250"/>
    </location>
</feature>
<reference evidence="5" key="5">
    <citation type="submission" date="2018-04" db="UniProtKB">
        <authorList>
            <consortium name="EnsemblFungi"/>
        </authorList>
    </citation>
    <scope>IDENTIFICATION</scope>
    <source>
        <strain evidence="5">R3-111a-1</strain>
    </source>
</reference>
<dbReference type="InterPro" id="IPR001138">
    <property type="entry name" value="Zn2Cys6_DnaBD"/>
</dbReference>
<evidence type="ECO:0000313" key="4">
    <source>
        <dbReference type="EMBL" id="EJT71830.1"/>
    </source>
</evidence>
<dbReference type="VEuPathDB" id="FungiDB:GGTG_11083"/>
<evidence type="ECO:0000256" key="2">
    <source>
        <dbReference type="SAM" id="MobiDB-lite"/>
    </source>
</evidence>
<protein>
    <recommendedName>
        <fullName evidence="3">Zn(2)-C6 fungal-type domain-containing protein</fullName>
    </recommendedName>
</protein>
<dbReference type="Proteomes" id="UP000006039">
    <property type="component" value="Unassembled WGS sequence"/>
</dbReference>
<dbReference type="AlphaFoldDB" id="J3PC60"/>
<evidence type="ECO:0000259" key="3">
    <source>
        <dbReference type="PROSITE" id="PS00463"/>
    </source>
</evidence>
<evidence type="ECO:0000313" key="6">
    <source>
        <dbReference type="Proteomes" id="UP000006039"/>
    </source>
</evidence>
<dbReference type="GeneID" id="20351541"/>
<dbReference type="EnsemblFungi" id="EJT71830">
    <property type="protein sequence ID" value="EJT71830"/>
    <property type="gene ID" value="GGTG_11083"/>
</dbReference>
<feature type="compositionally biased region" description="Low complexity" evidence="2">
    <location>
        <begin position="262"/>
        <end position="272"/>
    </location>
</feature>
<feature type="region of interest" description="Disordered" evidence="2">
    <location>
        <begin position="241"/>
        <end position="294"/>
    </location>
</feature>
<dbReference type="GO" id="GO:0000981">
    <property type="term" value="F:DNA-binding transcription factor activity, RNA polymerase II-specific"/>
    <property type="evidence" value="ECO:0007669"/>
    <property type="project" value="InterPro"/>
</dbReference>
<accession>J3PC60</accession>
<dbReference type="eggNOG" id="ENOG502RENP">
    <property type="taxonomic scope" value="Eukaryota"/>
</dbReference>
<proteinExistence type="predicted"/>
<evidence type="ECO:0000313" key="5">
    <source>
        <dbReference type="EnsemblFungi" id="EJT71830"/>
    </source>
</evidence>
<gene>
    <name evidence="5" type="primary">20351541</name>
    <name evidence="4" type="ORF">GGTG_11083</name>
</gene>
<dbReference type="OrthoDB" id="4150019at2759"/>